<organism evidence="3 4">
    <name type="scientific">Ananas comosus</name>
    <name type="common">Pineapple</name>
    <name type="synonym">Ananas ananas</name>
    <dbReference type="NCBI Taxonomy" id="4615"/>
    <lineage>
        <taxon>Eukaryota</taxon>
        <taxon>Viridiplantae</taxon>
        <taxon>Streptophyta</taxon>
        <taxon>Embryophyta</taxon>
        <taxon>Tracheophyta</taxon>
        <taxon>Spermatophyta</taxon>
        <taxon>Magnoliopsida</taxon>
        <taxon>Liliopsida</taxon>
        <taxon>Poales</taxon>
        <taxon>Bromeliaceae</taxon>
        <taxon>Bromelioideae</taxon>
        <taxon>Ananas</taxon>
    </lineage>
</organism>
<dbReference type="GO" id="GO:0051225">
    <property type="term" value="P:spindle assembly"/>
    <property type="evidence" value="ECO:0007669"/>
    <property type="project" value="TreeGrafter"/>
</dbReference>
<feature type="compositionally biased region" description="Low complexity" evidence="2">
    <location>
        <begin position="1"/>
        <end position="10"/>
    </location>
</feature>
<keyword evidence="5" id="KW-1185">Reference proteome</keyword>
<dbReference type="STRING" id="4615.A0A199UVG9"/>
<dbReference type="Proteomes" id="UP000515123">
    <property type="component" value="Linkage group 14"/>
</dbReference>
<evidence type="ECO:0000313" key="3">
    <source>
        <dbReference type="EMBL" id="OAY68749.1"/>
    </source>
</evidence>
<dbReference type="GO" id="GO:0005737">
    <property type="term" value="C:cytoplasm"/>
    <property type="evidence" value="ECO:0007669"/>
    <property type="project" value="TreeGrafter"/>
</dbReference>
<accession>A0A199UVG9</accession>
<feature type="compositionally biased region" description="Low complexity" evidence="2">
    <location>
        <begin position="47"/>
        <end position="56"/>
    </location>
</feature>
<dbReference type="GO" id="GO:0005880">
    <property type="term" value="C:nuclear microtubule"/>
    <property type="evidence" value="ECO:0007669"/>
    <property type="project" value="TreeGrafter"/>
</dbReference>
<dbReference type="AlphaFoldDB" id="A0A199UVG9"/>
<feature type="compositionally biased region" description="Basic and acidic residues" evidence="2">
    <location>
        <begin position="148"/>
        <end position="164"/>
    </location>
</feature>
<sequence>MASAATSTPTPTSPPPPPPPPPPPAAENRARPRRRAREVSSRYMTTPSPSSSSSSSHGGGETHLASSPRMPFPVPALPPHPLLSLPKKPPNHAATADPEPARSFADENRPAPASVRRGLETPLSTGIHSKPVGTQRKRAVVRLFGENGGEKSDLAELAKPAESKRRPRPGTPITLHSIDRSSSSCSTPRSESLSQNLMRLTSAGTARRAISRPPTAARASSSQKEGCAGHSVEEAFSESSSALADLSDAETCSVSSQCGLCDSPPLLPAPSRLSSDLRSSMPEADLLPTMSAKRVFDGREDPSCRSSNPLCYRSLNSALSNCQPIKNGGKPPLVSKPPQPPISKLAVDVKKGKKGSGRQEDAHVLRLLDNCYVQWRLTNAKAQAAAKARSLTAEKSLFGLSAKISELQNSVVEKRTELEQWRRRERLYSILEPQMPYLDEWAILEEDHTSSLTAATTALQDASLRLPIDGDMRVEITELKEVLDSAVQMLESLSPNVQSFLPKAEGIEDIATDLAKVVSSERSLIEECGNLLSEAHNLQVKDSSLRSQLMQLRQMRAL</sequence>
<dbReference type="OrthoDB" id="542108at2759"/>
<feature type="region of interest" description="Disordered" evidence="2">
    <location>
        <begin position="1"/>
        <end position="233"/>
    </location>
</feature>
<protein>
    <submittedName>
        <fullName evidence="3 6">Protein ENDOSPERM DEFECTIVE 1</fullName>
    </submittedName>
</protein>
<dbReference type="PANTHER" id="PTHR31807">
    <property type="entry name" value="AUGMIN FAMILY MEMBER"/>
    <property type="match status" value="1"/>
</dbReference>
<evidence type="ECO:0000256" key="1">
    <source>
        <dbReference type="ARBA" id="ARBA00010016"/>
    </source>
</evidence>
<dbReference type="GO" id="GO:0008017">
    <property type="term" value="F:microtubule binding"/>
    <property type="evidence" value="ECO:0007669"/>
    <property type="project" value="TreeGrafter"/>
</dbReference>
<comment type="similarity">
    <text evidence="1">Belongs to the QWRF family.</text>
</comment>
<feature type="compositionally biased region" description="Pro residues" evidence="2">
    <location>
        <begin position="70"/>
        <end position="81"/>
    </location>
</feature>
<evidence type="ECO:0000313" key="6">
    <source>
        <dbReference type="RefSeq" id="XP_020103443.1"/>
    </source>
</evidence>
<feature type="compositionally biased region" description="Pro residues" evidence="2">
    <location>
        <begin position="11"/>
        <end position="25"/>
    </location>
</feature>
<dbReference type="Proteomes" id="UP000092600">
    <property type="component" value="Unassembled WGS sequence"/>
</dbReference>
<proteinExistence type="inferred from homology"/>
<reference evidence="3 4" key="1">
    <citation type="journal article" date="2016" name="DNA Res.">
        <title>The draft genome of MD-2 pineapple using hybrid error correction of long reads.</title>
        <authorList>
            <person name="Redwan R.M."/>
            <person name="Saidin A."/>
            <person name="Kumar S.V."/>
        </authorList>
    </citation>
    <scope>NUCLEOTIDE SEQUENCE [LARGE SCALE GENOMIC DNA]</scope>
    <source>
        <strain evidence="4">cv. MD2</strain>
        <tissue evidence="3">Leaf</tissue>
    </source>
</reference>
<gene>
    <name evidence="6" type="primary">LOC109720617</name>
    <name evidence="3" type="ORF">ACMD2_03575</name>
</gene>
<dbReference type="EMBL" id="LSRQ01004777">
    <property type="protein sequence ID" value="OAY68749.1"/>
    <property type="molecule type" value="Genomic_DNA"/>
</dbReference>
<dbReference type="PANTHER" id="PTHR31807:SF6">
    <property type="entry name" value="PROTEIN ENDOSPERM DEFECTIVE 1-RELATED"/>
    <property type="match status" value="1"/>
</dbReference>
<feature type="compositionally biased region" description="Low complexity" evidence="2">
    <location>
        <begin position="180"/>
        <end position="194"/>
    </location>
</feature>
<reference evidence="6" key="2">
    <citation type="submission" date="2025-04" db="UniProtKB">
        <authorList>
            <consortium name="RefSeq"/>
        </authorList>
    </citation>
    <scope>IDENTIFICATION</scope>
    <source>
        <tissue evidence="6">Leaf</tissue>
    </source>
</reference>
<evidence type="ECO:0000313" key="4">
    <source>
        <dbReference type="Proteomes" id="UP000092600"/>
    </source>
</evidence>
<evidence type="ECO:0000313" key="5">
    <source>
        <dbReference type="Proteomes" id="UP000515123"/>
    </source>
</evidence>
<dbReference type="RefSeq" id="XP_020103443.1">
    <property type="nucleotide sequence ID" value="XM_020247854.1"/>
</dbReference>
<feature type="compositionally biased region" description="Polar residues" evidence="2">
    <location>
        <begin position="195"/>
        <end position="204"/>
    </location>
</feature>
<name>A0A199UVG9_ANACO</name>
<dbReference type="InterPro" id="IPR007573">
    <property type="entry name" value="QWRF"/>
</dbReference>
<evidence type="ECO:0000256" key="2">
    <source>
        <dbReference type="SAM" id="MobiDB-lite"/>
    </source>
</evidence>
<feature type="compositionally biased region" description="Low complexity" evidence="2">
    <location>
        <begin position="205"/>
        <end position="222"/>
    </location>
</feature>
<dbReference type="Pfam" id="PF04484">
    <property type="entry name" value="QWRF"/>
    <property type="match status" value="1"/>
</dbReference>
<dbReference type="SUPFAM" id="SSF101447">
    <property type="entry name" value="Formin homology 2 domain (FH2 domain)"/>
    <property type="match status" value="1"/>
</dbReference>
<dbReference type="GeneID" id="109720617"/>